<feature type="domain" description="Histidine kinase" evidence="6">
    <location>
        <begin position="264"/>
        <end position="457"/>
    </location>
</feature>
<dbReference type="Pfam" id="PF17295">
    <property type="entry name" value="DUF5348"/>
    <property type="match status" value="1"/>
</dbReference>
<evidence type="ECO:0000259" key="7">
    <source>
        <dbReference type="PROSITE" id="PS50110"/>
    </source>
</evidence>
<accession>A0A8J3I1L2</accession>
<feature type="domain" description="Response regulatory" evidence="7">
    <location>
        <begin position="101"/>
        <end position="217"/>
    </location>
</feature>
<dbReference type="SUPFAM" id="SSF55874">
    <property type="entry name" value="ATPase domain of HSP90 chaperone/DNA topoisomerase II/histidine kinase"/>
    <property type="match status" value="1"/>
</dbReference>
<keyword evidence="9" id="KW-1185">Reference proteome</keyword>
<evidence type="ECO:0000259" key="6">
    <source>
        <dbReference type="PROSITE" id="PS50109"/>
    </source>
</evidence>
<dbReference type="PROSITE" id="PS50110">
    <property type="entry name" value="RESPONSE_REGULATORY"/>
    <property type="match status" value="1"/>
</dbReference>
<dbReference type="SMART" id="SM00448">
    <property type="entry name" value="REC"/>
    <property type="match status" value="1"/>
</dbReference>
<dbReference type="EC" id="2.7.13.3" evidence="2"/>
<dbReference type="Gene3D" id="1.10.287.130">
    <property type="match status" value="1"/>
</dbReference>
<sequence length="495" mass="55172">MPEQQPLSGIYRQEPTLGTLIYNATSNCLELEGRELKRGESIEIRVFGSWIPGQVSIDSGGWYLFTLDHVGIRLHSGLSARLGEAPVDSSALRPSLVPPPHILIVDDDQALLRALPHTITLRIPGIQVDIASSSNEALQLIEEQNYDAIVSDIKMPGTDGLMLLAKIRDMQPETPTILITGHGEHDLAIRALRGGAYDYIQKPIDRDSFIAALLRAIQTCQLRRRVEEQQLALEIHARSLEIQVQQRTSELFEANATKDKVISLVSHDLRLPVARLKEMTQLIRRKLDHADVAELVSRGFADIESSLVRTEELVQELLHTSNIDAGQFIVHRQSIDLVALCSSYLETHVQEHQLHLQCDFLGQPLEVSVDGAQITQVLRNIFSAAHAQAAWSDPVILTVQQAGHEAIITVRNLDAQARSSMDLYVSRNIIERHGGHLEVQNFPGDRCTYFLILPLPLHSRHQQPDAAALLPRTHAAWSLQVDVVKTKPDNEHLSS</sequence>
<dbReference type="InterPro" id="IPR005467">
    <property type="entry name" value="His_kinase_dom"/>
</dbReference>
<evidence type="ECO:0000313" key="8">
    <source>
        <dbReference type="EMBL" id="GHO45023.1"/>
    </source>
</evidence>
<keyword evidence="3 5" id="KW-0597">Phosphoprotein</keyword>
<dbReference type="PANTHER" id="PTHR43547:SF2">
    <property type="entry name" value="HYBRID SIGNAL TRANSDUCTION HISTIDINE KINASE C"/>
    <property type="match status" value="1"/>
</dbReference>
<dbReference type="InterPro" id="IPR036890">
    <property type="entry name" value="HATPase_C_sf"/>
</dbReference>
<evidence type="ECO:0000256" key="4">
    <source>
        <dbReference type="ARBA" id="ARBA00022777"/>
    </source>
</evidence>
<dbReference type="AlphaFoldDB" id="A0A8J3I1L2"/>
<dbReference type="GO" id="GO:0000155">
    <property type="term" value="F:phosphorelay sensor kinase activity"/>
    <property type="evidence" value="ECO:0007669"/>
    <property type="project" value="InterPro"/>
</dbReference>
<comment type="catalytic activity">
    <reaction evidence="1">
        <text>ATP + protein L-histidine = ADP + protein N-phospho-L-histidine.</text>
        <dbReference type="EC" id="2.7.13.3"/>
    </reaction>
</comment>
<keyword evidence="4" id="KW-0418">Kinase</keyword>
<dbReference type="Proteomes" id="UP000612362">
    <property type="component" value="Unassembled WGS sequence"/>
</dbReference>
<organism evidence="8 9">
    <name type="scientific">Ktedonospora formicarum</name>
    <dbReference type="NCBI Taxonomy" id="2778364"/>
    <lineage>
        <taxon>Bacteria</taxon>
        <taxon>Bacillati</taxon>
        <taxon>Chloroflexota</taxon>
        <taxon>Ktedonobacteria</taxon>
        <taxon>Ktedonobacterales</taxon>
        <taxon>Ktedonobacteraceae</taxon>
        <taxon>Ktedonospora</taxon>
    </lineage>
</organism>
<comment type="caution">
    <text evidence="8">The sequence shown here is derived from an EMBL/GenBank/DDBJ whole genome shotgun (WGS) entry which is preliminary data.</text>
</comment>
<evidence type="ECO:0000313" key="9">
    <source>
        <dbReference type="Proteomes" id="UP000612362"/>
    </source>
</evidence>
<dbReference type="SMART" id="SM00388">
    <property type="entry name" value="HisKA"/>
    <property type="match status" value="1"/>
</dbReference>
<dbReference type="Gene3D" id="3.40.50.2300">
    <property type="match status" value="1"/>
</dbReference>
<protein>
    <recommendedName>
        <fullName evidence="2">histidine kinase</fullName>
        <ecNumber evidence="2">2.7.13.3</ecNumber>
    </recommendedName>
</protein>
<dbReference type="RefSeq" id="WP_220194380.1">
    <property type="nucleotide sequence ID" value="NZ_BNJF01000001.1"/>
</dbReference>
<gene>
    <name evidence="8" type="ORF">KSX_31860</name>
</gene>
<dbReference type="CDD" id="cd00082">
    <property type="entry name" value="HisKA"/>
    <property type="match status" value="1"/>
</dbReference>
<name>A0A8J3I1L2_9CHLR</name>
<evidence type="ECO:0000256" key="2">
    <source>
        <dbReference type="ARBA" id="ARBA00012438"/>
    </source>
</evidence>
<evidence type="ECO:0000256" key="5">
    <source>
        <dbReference type="PROSITE-ProRule" id="PRU00169"/>
    </source>
</evidence>
<dbReference type="EMBL" id="BNJF01000001">
    <property type="protein sequence ID" value="GHO45023.1"/>
    <property type="molecule type" value="Genomic_DNA"/>
</dbReference>
<dbReference type="InterPro" id="IPR003661">
    <property type="entry name" value="HisK_dim/P_dom"/>
</dbReference>
<dbReference type="SUPFAM" id="SSF52172">
    <property type="entry name" value="CheY-like"/>
    <property type="match status" value="1"/>
</dbReference>
<dbReference type="Gene3D" id="3.30.565.10">
    <property type="entry name" value="Histidine kinase-like ATPase, C-terminal domain"/>
    <property type="match status" value="1"/>
</dbReference>
<dbReference type="InterPro" id="IPR001789">
    <property type="entry name" value="Sig_transdc_resp-reg_receiver"/>
</dbReference>
<evidence type="ECO:0000256" key="1">
    <source>
        <dbReference type="ARBA" id="ARBA00000085"/>
    </source>
</evidence>
<keyword evidence="4" id="KW-0808">Transferase</keyword>
<dbReference type="SUPFAM" id="SSF47384">
    <property type="entry name" value="Homodimeric domain of signal transducing histidine kinase"/>
    <property type="match status" value="1"/>
</dbReference>
<evidence type="ECO:0000256" key="3">
    <source>
        <dbReference type="ARBA" id="ARBA00022553"/>
    </source>
</evidence>
<feature type="modified residue" description="4-aspartylphosphate" evidence="5">
    <location>
        <position position="152"/>
    </location>
</feature>
<dbReference type="Pfam" id="PF00072">
    <property type="entry name" value="Response_reg"/>
    <property type="match status" value="1"/>
</dbReference>
<dbReference type="InterPro" id="IPR035255">
    <property type="entry name" value="DUF5348"/>
</dbReference>
<dbReference type="PANTHER" id="PTHR43547">
    <property type="entry name" value="TWO-COMPONENT HISTIDINE KINASE"/>
    <property type="match status" value="1"/>
</dbReference>
<dbReference type="PROSITE" id="PS50109">
    <property type="entry name" value="HIS_KIN"/>
    <property type="match status" value="1"/>
</dbReference>
<proteinExistence type="predicted"/>
<reference evidence="8" key="1">
    <citation type="submission" date="2020-10" db="EMBL/GenBank/DDBJ databases">
        <title>Taxonomic study of unclassified bacteria belonging to the class Ktedonobacteria.</title>
        <authorList>
            <person name="Yabe S."/>
            <person name="Wang C.M."/>
            <person name="Zheng Y."/>
            <person name="Sakai Y."/>
            <person name="Cavaletti L."/>
            <person name="Monciardini P."/>
            <person name="Donadio S."/>
        </authorList>
    </citation>
    <scope>NUCLEOTIDE SEQUENCE</scope>
    <source>
        <strain evidence="8">SOSP1-1</strain>
    </source>
</reference>
<dbReference type="InterPro" id="IPR036097">
    <property type="entry name" value="HisK_dim/P_sf"/>
</dbReference>
<dbReference type="InterPro" id="IPR011006">
    <property type="entry name" value="CheY-like_superfamily"/>
</dbReference>